<evidence type="ECO:0000256" key="2">
    <source>
        <dbReference type="SAM" id="MobiDB-lite"/>
    </source>
</evidence>
<keyword evidence="3" id="KW-0472">Membrane</keyword>
<sequence length="277" mass="31437">MLILVIIKFIVVAIFLFMFWRRPSLTWGVGLLAVLSALLLDTILGTFNRDDLLAQFGFFYYIIVGLLGGGAAYWLFMLLKPFQLVEQTSEETAVSSPTPTHTSTNGVQFSSGSDESGTAFDRQMIYEEIRDRLGREDVLDLLFDLNIQDNEVMTLQQEMDQLIINIMELTAQRGQTGQLALAVERILTPPAPDTLPRLEKISLDSPPTILRHYLLAYYDLEELQKTAVALGIDWEQLSPNSKKSKVRDLLHNLYRRNRIDELIAIMHTNGTLKDNQS</sequence>
<keyword evidence="3" id="KW-0812">Transmembrane</keyword>
<dbReference type="Pfam" id="PF19960">
    <property type="entry name" value="EAD7"/>
    <property type="match status" value="1"/>
</dbReference>
<accession>A0A3B0UXJ0</accession>
<name>A0A3B0UXJ0_9ZZZZ</name>
<reference evidence="5" key="1">
    <citation type="submission" date="2018-06" db="EMBL/GenBank/DDBJ databases">
        <authorList>
            <person name="Zhirakovskaya E."/>
        </authorList>
    </citation>
    <scope>NUCLEOTIDE SEQUENCE</scope>
</reference>
<feature type="compositionally biased region" description="Polar residues" evidence="2">
    <location>
        <begin position="91"/>
        <end position="116"/>
    </location>
</feature>
<evidence type="ECO:0000259" key="4">
    <source>
        <dbReference type="Pfam" id="PF19960"/>
    </source>
</evidence>
<feature type="transmembrane region" description="Helical" evidence="3">
    <location>
        <begin position="59"/>
        <end position="79"/>
    </location>
</feature>
<gene>
    <name evidence="5" type="ORF">MNBD_CHLOROFLEXI01-2951</name>
</gene>
<dbReference type="InterPro" id="IPR045435">
    <property type="entry name" value="EAD7"/>
</dbReference>
<feature type="transmembrane region" description="Helical" evidence="3">
    <location>
        <begin position="27"/>
        <end position="47"/>
    </location>
</feature>
<keyword evidence="1" id="KW-0175">Coiled coil</keyword>
<protein>
    <recommendedName>
        <fullName evidence="4">Effector-associated domain-containing protein</fullName>
    </recommendedName>
</protein>
<evidence type="ECO:0000256" key="1">
    <source>
        <dbReference type="SAM" id="Coils"/>
    </source>
</evidence>
<keyword evidence="3" id="KW-1133">Transmembrane helix</keyword>
<feature type="transmembrane region" description="Helical" evidence="3">
    <location>
        <begin position="5"/>
        <end position="21"/>
    </location>
</feature>
<dbReference type="EMBL" id="UOEU01000031">
    <property type="protein sequence ID" value="VAW30177.1"/>
    <property type="molecule type" value="Genomic_DNA"/>
</dbReference>
<evidence type="ECO:0000256" key="3">
    <source>
        <dbReference type="SAM" id="Phobius"/>
    </source>
</evidence>
<feature type="domain" description="Effector-associated" evidence="4">
    <location>
        <begin position="210"/>
        <end position="266"/>
    </location>
</feature>
<dbReference type="AlphaFoldDB" id="A0A3B0UXJ0"/>
<evidence type="ECO:0000313" key="5">
    <source>
        <dbReference type="EMBL" id="VAW30177.1"/>
    </source>
</evidence>
<proteinExistence type="predicted"/>
<organism evidence="5">
    <name type="scientific">hydrothermal vent metagenome</name>
    <dbReference type="NCBI Taxonomy" id="652676"/>
    <lineage>
        <taxon>unclassified sequences</taxon>
        <taxon>metagenomes</taxon>
        <taxon>ecological metagenomes</taxon>
    </lineage>
</organism>
<feature type="region of interest" description="Disordered" evidence="2">
    <location>
        <begin position="91"/>
        <end position="117"/>
    </location>
</feature>
<feature type="coiled-coil region" evidence="1">
    <location>
        <begin position="145"/>
        <end position="172"/>
    </location>
</feature>